<comment type="function">
    <text evidence="1">Metalloprotease.</text>
</comment>
<keyword evidence="7" id="KW-0812">Transmembrane</keyword>
<feature type="binding site" evidence="5">
    <location>
        <position position="176"/>
    </location>
    <ligand>
        <name>Zn(2+)</name>
        <dbReference type="ChEBI" id="CHEBI:29105"/>
        <note>catalytic</note>
    </ligand>
</feature>
<dbReference type="EnsemblMetazoa" id="CLYHEMT006894.1">
    <property type="protein sequence ID" value="CLYHEMP006894.1"/>
    <property type="gene ID" value="CLYHEMG006894"/>
</dbReference>
<evidence type="ECO:0000256" key="6">
    <source>
        <dbReference type="RuleBase" id="RU361183"/>
    </source>
</evidence>
<keyword evidence="5 6" id="KW-0479">Metal-binding</keyword>
<feature type="domain" description="ShKT" evidence="8">
    <location>
        <begin position="404"/>
        <end position="438"/>
    </location>
</feature>
<dbReference type="EC" id="3.4.24.-" evidence="6"/>
<dbReference type="AlphaFoldDB" id="A0A7M5UZE4"/>
<feature type="chain" id="PRO_5029947218" description="Metalloendopeptidase" evidence="6">
    <location>
        <begin position="18"/>
        <end position="490"/>
    </location>
</feature>
<keyword evidence="6" id="KW-0732">Signal</keyword>
<dbReference type="Proteomes" id="UP000594262">
    <property type="component" value="Unplaced"/>
</dbReference>
<dbReference type="PANTHER" id="PTHR10127:SF850">
    <property type="entry name" value="METALLOENDOPEPTIDASE"/>
    <property type="match status" value="1"/>
</dbReference>
<name>A0A7M5UZE4_9CNID</name>
<keyword evidence="11" id="KW-1185">Reference proteome</keyword>
<evidence type="ECO:0000313" key="11">
    <source>
        <dbReference type="Proteomes" id="UP000594262"/>
    </source>
</evidence>
<feature type="active site" evidence="5">
    <location>
        <position position="167"/>
    </location>
</feature>
<keyword evidence="5 6" id="KW-0862">Zinc</keyword>
<dbReference type="GeneID" id="136812246"/>
<dbReference type="SUPFAM" id="SSF55486">
    <property type="entry name" value="Metalloproteases ('zincins'), catalytic domain"/>
    <property type="match status" value="1"/>
</dbReference>
<protein>
    <recommendedName>
        <fullName evidence="6">Metalloendopeptidase</fullName>
        <ecNumber evidence="6">3.4.24.-</ecNumber>
    </recommendedName>
</protein>
<dbReference type="GO" id="GO:0008270">
    <property type="term" value="F:zinc ion binding"/>
    <property type="evidence" value="ECO:0007669"/>
    <property type="project" value="UniProtKB-UniRule"/>
</dbReference>
<dbReference type="InterPro" id="IPR003582">
    <property type="entry name" value="ShKT_dom"/>
</dbReference>
<dbReference type="PRINTS" id="PR00480">
    <property type="entry name" value="ASTACIN"/>
</dbReference>
<dbReference type="InterPro" id="IPR024079">
    <property type="entry name" value="MetalloPept_cat_dom_sf"/>
</dbReference>
<evidence type="ECO:0000256" key="2">
    <source>
        <dbReference type="ARBA" id="ARBA00022670"/>
    </source>
</evidence>
<keyword evidence="2 5" id="KW-0645">Protease</keyword>
<dbReference type="PANTHER" id="PTHR10127">
    <property type="entry name" value="DISCOIDIN, CUB, EGF, LAMININ , AND ZINC METALLOPROTEASE DOMAIN CONTAINING"/>
    <property type="match status" value="1"/>
</dbReference>
<dbReference type="Gene3D" id="3.40.390.10">
    <property type="entry name" value="Collagenase (Catalytic Domain)"/>
    <property type="match status" value="1"/>
</dbReference>
<evidence type="ECO:0000256" key="4">
    <source>
        <dbReference type="PROSITE-ProRule" id="PRU01005"/>
    </source>
</evidence>
<keyword evidence="5 6" id="KW-0482">Metalloprotease</keyword>
<dbReference type="SMART" id="SM00235">
    <property type="entry name" value="ZnMc"/>
    <property type="match status" value="1"/>
</dbReference>
<dbReference type="CDD" id="cd04280">
    <property type="entry name" value="ZnMc_astacin_like"/>
    <property type="match status" value="1"/>
</dbReference>
<comment type="cofactor">
    <cofactor evidence="5 6">
        <name>Zn(2+)</name>
        <dbReference type="ChEBI" id="CHEBI:29105"/>
    </cofactor>
    <text evidence="5 6">Binds 1 zinc ion per subunit.</text>
</comment>
<keyword evidence="4" id="KW-1015">Disulfide bond</keyword>
<feature type="binding site" evidence="5">
    <location>
        <position position="170"/>
    </location>
    <ligand>
        <name>Zn(2+)</name>
        <dbReference type="ChEBI" id="CHEBI:29105"/>
        <note>catalytic</note>
    </ligand>
</feature>
<dbReference type="OrthoDB" id="291007at2759"/>
<feature type="signal peptide" evidence="6">
    <location>
        <begin position="1"/>
        <end position="17"/>
    </location>
</feature>
<keyword evidence="3 5" id="KW-0378">Hydrolase</keyword>
<evidence type="ECO:0000259" key="9">
    <source>
        <dbReference type="PROSITE" id="PS51864"/>
    </source>
</evidence>
<feature type="transmembrane region" description="Helical" evidence="7">
    <location>
        <begin position="465"/>
        <end position="485"/>
    </location>
</feature>
<dbReference type="GO" id="GO:0006508">
    <property type="term" value="P:proteolysis"/>
    <property type="evidence" value="ECO:0007669"/>
    <property type="project" value="UniProtKB-KW"/>
</dbReference>
<proteinExistence type="predicted"/>
<evidence type="ECO:0000313" key="10">
    <source>
        <dbReference type="EnsemblMetazoa" id="CLYHEMP006894.1"/>
    </source>
</evidence>
<dbReference type="Pfam" id="PF01549">
    <property type="entry name" value="ShK"/>
    <property type="match status" value="2"/>
</dbReference>
<feature type="binding site" evidence="5">
    <location>
        <position position="166"/>
    </location>
    <ligand>
        <name>Zn(2+)</name>
        <dbReference type="ChEBI" id="CHEBI:29105"/>
        <note>catalytic</note>
    </ligand>
</feature>
<dbReference type="GO" id="GO:0004222">
    <property type="term" value="F:metalloendopeptidase activity"/>
    <property type="evidence" value="ECO:0007669"/>
    <property type="project" value="UniProtKB-UniRule"/>
</dbReference>
<organism evidence="10 11">
    <name type="scientific">Clytia hemisphaerica</name>
    <dbReference type="NCBI Taxonomy" id="252671"/>
    <lineage>
        <taxon>Eukaryota</taxon>
        <taxon>Metazoa</taxon>
        <taxon>Cnidaria</taxon>
        <taxon>Hydrozoa</taxon>
        <taxon>Hydroidolina</taxon>
        <taxon>Leptothecata</taxon>
        <taxon>Obeliida</taxon>
        <taxon>Clytiidae</taxon>
        <taxon>Clytia</taxon>
    </lineage>
</organism>
<evidence type="ECO:0000256" key="5">
    <source>
        <dbReference type="PROSITE-ProRule" id="PRU01211"/>
    </source>
</evidence>
<dbReference type="PROSITE" id="PS51670">
    <property type="entry name" value="SHKT"/>
    <property type="match status" value="1"/>
</dbReference>
<sequence>MVTFMLFLMIVKVGVFCRPAINKRNFTSAFDQIQWNNEHILNSEDSEDLFEDDIVKSPAIDEIINRKITSPGRQRRDVITGPYAWPNGKVPYVFADDYPEFSKFWVRSSMDEIQKVSCVQFIERTDEKDYIKIVNGTQCYSSIGRRGSNQTLSLGDNCLSDSIIQHELLHALGFFHEQSRLERDYFVTVHWDNIIKGKEHNFEKYGLGEASHLDEHYDTKSLMHYSNYIFAVNESKMTISSKSNASESLGGFEMTDTDVRQLNKFYSCPCADHMFGCEFITSMCGQFRTQQYCQKSCGFCHTSENPPMSSTVSSLTTTMSNNTTTSYTTGRSLPTTKVIPTATTTIQTKTTITTIVSSTRAVITQTTPPETTTTISTPTTAVQSTATALPTTTSTTRGVGNNTCLDMNPCCTELATHGLCNKSEYIRSICNKSCNKECSGSNSTELLATTRSSFFGDEPPTPSKAITLFAPFSSLFLSLLVNVLWRFGYT</sequence>
<accession>A0A7M5UZE4</accession>
<feature type="disulfide bond" evidence="4">
    <location>
        <begin position="404"/>
        <end position="438"/>
    </location>
</feature>
<dbReference type="PROSITE" id="PS51864">
    <property type="entry name" value="ASTACIN"/>
    <property type="match status" value="1"/>
</dbReference>
<dbReference type="InterPro" id="IPR006026">
    <property type="entry name" value="Peptidase_Metallo"/>
</dbReference>
<comment type="caution">
    <text evidence="4">Lacks conserved residue(s) required for the propagation of feature annotation.</text>
</comment>
<feature type="domain" description="Peptidase M12A" evidence="9">
    <location>
        <begin position="77"/>
        <end position="269"/>
    </location>
</feature>
<keyword evidence="7" id="KW-1133">Transmembrane helix</keyword>
<dbReference type="InterPro" id="IPR001506">
    <property type="entry name" value="Peptidase_M12A"/>
</dbReference>
<evidence type="ECO:0000256" key="3">
    <source>
        <dbReference type="ARBA" id="ARBA00022801"/>
    </source>
</evidence>
<evidence type="ECO:0000256" key="1">
    <source>
        <dbReference type="ARBA" id="ARBA00002657"/>
    </source>
</evidence>
<evidence type="ECO:0000259" key="8">
    <source>
        <dbReference type="PROSITE" id="PS51670"/>
    </source>
</evidence>
<dbReference type="Pfam" id="PF01400">
    <property type="entry name" value="Astacin"/>
    <property type="match status" value="1"/>
</dbReference>
<keyword evidence="7" id="KW-0472">Membrane</keyword>
<dbReference type="RefSeq" id="XP_066924824.1">
    <property type="nucleotide sequence ID" value="XM_067068723.1"/>
</dbReference>
<dbReference type="InterPro" id="IPR034035">
    <property type="entry name" value="Astacin-like_dom"/>
</dbReference>
<dbReference type="SMART" id="SM00254">
    <property type="entry name" value="ShKT"/>
    <property type="match status" value="2"/>
</dbReference>
<evidence type="ECO:0000256" key="7">
    <source>
        <dbReference type="SAM" id="Phobius"/>
    </source>
</evidence>
<reference evidence="10" key="1">
    <citation type="submission" date="2021-01" db="UniProtKB">
        <authorList>
            <consortium name="EnsemblMetazoa"/>
        </authorList>
    </citation>
    <scope>IDENTIFICATION</scope>
</reference>